<dbReference type="EC" id="3.6.3.25" evidence="5"/>
<evidence type="ECO:0000313" key="6">
    <source>
        <dbReference type="Proteomes" id="UP000029046"/>
    </source>
</evidence>
<dbReference type="PROSITE" id="PS00211">
    <property type="entry name" value="ABC_TRANSPORTER_1"/>
    <property type="match status" value="1"/>
</dbReference>
<dbReference type="GO" id="GO:0005886">
    <property type="term" value="C:plasma membrane"/>
    <property type="evidence" value="ECO:0007669"/>
    <property type="project" value="TreeGrafter"/>
</dbReference>
<dbReference type="InterPro" id="IPR015854">
    <property type="entry name" value="ABC_transpr_LolD-like"/>
</dbReference>
<comment type="caution">
    <text evidence="5">The sequence shown here is derived from an EMBL/GenBank/DDBJ whole genome shotgun (WGS) entry which is preliminary data.</text>
</comment>
<keyword evidence="6" id="KW-1185">Reference proteome</keyword>
<dbReference type="InterPro" id="IPR017871">
    <property type="entry name" value="ABC_transporter-like_CS"/>
</dbReference>
<dbReference type="EMBL" id="JGYX01000002">
    <property type="protein sequence ID" value="KFI61103.1"/>
    <property type="molecule type" value="Genomic_DNA"/>
</dbReference>
<sequence>MAIIALDNVTYAYEDGHGRTRTVLRNVSAGFEPGVMTAVVGPSGVGKSTLLALLGGLDLPDAGHVVYDGRPLAAGGLAVHRRRHVSFVFQEFNLIDYLNAIENVALVADRTRARELLDTVGLDAEDMRRGVTQLSGGQRQRVAIARALAAGTKVLLADEPTGSLDADNAEAIAALLAENAHEHGMCVIAVTHSERFAAHADAVMRLNRGHLKRIR</sequence>
<evidence type="ECO:0000259" key="4">
    <source>
        <dbReference type="PROSITE" id="PS50893"/>
    </source>
</evidence>
<dbReference type="Proteomes" id="UP000029046">
    <property type="component" value="Unassembled WGS sequence"/>
</dbReference>
<dbReference type="GO" id="GO:0005524">
    <property type="term" value="F:ATP binding"/>
    <property type="evidence" value="ECO:0007669"/>
    <property type="project" value="UniProtKB-KW"/>
</dbReference>
<keyword evidence="2" id="KW-0547">Nucleotide-binding</keyword>
<dbReference type="PROSITE" id="PS50893">
    <property type="entry name" value="ABC_TRANSPORTER_2"/>
    <property type="match status" value="1"/>
</dbReference>
<reference evidence="5 6" key="1">
    <citation type="submission" date="2014-03" db="EMBL/GenBank/DDBJ databases">
        <title>Genomics of Bifidobacteria.</title>
        <authorList>
            <person name="Ventura M."/>
            <person name="Milani C."/>
            <person name="Lugli G.A."/>
        </authorList>
    </citation>
    <scope>NUCLEOTIDE SEQUENCE [LARGE SCALE GENOMIC DNA]</scope>
    <source>
        <strain evidence="5 6">LMG 11586</strain>
    </source>
</reference>
<dbReference type="eggNOG" id="COG1136">
    <property type="taxonomic scope" value="Bacteria"/>
</dbReference>
<dbReference type="PANTHER" id="PTHR24220">
    <property type="entry name" value="IMPORT ATP-BINDING PROTEIN"/>
    <property type="match status" value="1"/>
</dbReference>
<dbReference type="Gene3D" id="3.40.50.300">
    <property type="entry name" value="P-loop containing nucleotide triphosphate hydrolases"/>
    <property type="match status" value="1"/>
</dbReference>
<dbReference type="SUPFAM" id="SSF52540">
    <property type="entry name" value="P-loop containing nucleoside triphosphate hydrolases"/>
    <property type="match status" value="1"/>
</dbReference>
<evidence type="ECO:0000313" key="5">
    <source>
        <dbReference type="EMBL" id="KFI61103.1"/>
    </source>
</evidence>
<feature type="domain" description="ABC transporter" evidence="4">
    <location>
        <begin position="4"/>
        <end position="214"/>
    </location>
</feature>
<dbReference type="AlphaFoldDB" id="A0A087AQQ3"/>
<protein>
    <submittedName>
        <fullName evidence="5">ABC transporter, ATP-binding protein Vexp2</fullName>
        <ecNumber evidence="5">3.6.3.25</ecNumber>
    </submittedName>
</protein>
<evidence type="ECO:0000256" key="3">
    <source>
        <dbReference type="ARBA" id="ARBA00022840"/>
    </source>
</evidence>
<accession>A0A087AQQ3</accession>
<name>A0A087AQQ3_9BIFI</name>
<dbReference type="RefSeq" id="WP_033506137.1">
    <property type="nucleotide sequence ID" value="NZ_JGYX01000002.1"/>
</dbReference>
<dbReference type="GO" id="GO:0016887">
    <property type="term" value="F:ATP hydrolysis activity"/>
    <property type="evidence" value="ECO:0007669"/>
    <property type="project" value="InterPro"/>
</dbReference>
<dbReference type="SMART" id="SM00382">
    <property type="entry name" value="AAA"/>
    <property type="match status" value="1"/>
</dbReference>
<dbReference type="Pfam" id="PF00005">
    <property type="entry name" value="ABC_tran"/>
    <property type="match status" value="1"/>
</dbReference>
<keyword evidence="5" id="KW-0378">Hydrolase</keyword>
<comment type="similarity">
    <text evidence="1">Belongs to the ABC transporter superfamily.</text>
</comment>
<proteinExistence type="inferred from homology"/>
<dbReference type="OrthoDB" id="9778572at2"/>
<evidence type="ECO:0000256" key="1">
    <source>
        <dbReference type="ARBA" id="ARBA00005417"/>
    </source>
</evidence>
<keyword evidence="3 5" id="KW-0067">ATP-binding</keyword>
<evidence type="ECO:0000256" key="2">
    <source>
        <dbReference type="ARBA" id="ARBA00022741"/>
    </source>
</evidence>
<dbReference type="GO" id="GO:0022857">
    <property type="term" value="F:transmembrane transporter activity"/>
    <property type="evidence" value="ECO:0007669"/>
    <property type="project" value="TreeGrafter"/>
</dbReference>
<dbReference type="PANTHER" id="PTHR24220:SF689">
    <property type="entry name" value="LIPOPROTEIN-RELEASING SYSTEM ATP-BINDING PROTEIN LOLD"/>
    <property type="match status" value="1"/>
</dbReference>
<dbReference type="InterPro" id="IPR003439">
    <property type="entry name" value="ABC_transporter-like_ATP-bd"/>
</dbReference>
<dbReference type="InterPro" id="IPR003593">
    <property type="entry name" value="AAA+_ATPase"/>
</dbReference>
<dbReference type="InterPro" id="IPR027417">
    <property type="entry name" value="P-loop_NTPase"/>
</dbReference>
<gene>
    <name evidence="5" type="ORF">BIGA_0531</name>
</gene>
<organism evidence="5 6">
    <name type="scientific">Bifidobacterium pullorum subsp. gallinarum</name>
    <dbReference type="NCBI Taxonomy" id="78344"/>
    <lineage>
        <taxon>Bacteria</taxon>
        <taxon>Bacillati</taxon>
        <taxon>Actinomycetota</taxon>
        <taxon>Actinomycetes</taxon>
        <taxon>Bifidobacteriales</taxon>
        <taxon>Bifidobacteriaceae</taxon>
        <taxon>Bifidobacterium</taxon>
    </lineage>
</organism>